<proteinExistence type="predicted"/>
<sequence length="74" mass="8586">MSLIKPNLYPLELVFVRHGESEGNVAVKAAENGDTSFFTDEFKKRHSSTWNLNPEHDAWRPITHKKYSNEELVK</sequence>
<gene>
    <name evidence="1" type="ORF">AUJ42_01460</name>
</gene>
<organism evidence="1 2">
    <name type="scientific">Candidatus Collierbacteria bacterium CG1_02_44_10</name>
    <dbReference type="NCBI Taxonomy" id="1805087"/>
    <lineage>
        <taxon>Bacteria</taxon>
        <taxon>Candidatus Collieribacteriota</taxon>
    </lineage>
</organism>
<dbReference type="Proteomes" id="UP000182345">
    <property type="component" value="Unassembled WGS sequence"/>
</dbReference>
<evidence type="ECO:0000313" key="1">
    <source>
        <dbReference type="EMBL" id="OIN91671.1"/>
    </source>
</evidence>
<reference evidence="1 2" key="1">
    <citation type="journal article" date="2016" name="Environ. Microbiol.">
        <title>Genomic resolution of a cold subsurface aquifer community provides metabolic insights for novel microbes adapted to high CO concentrations.</title>
        <authorList>
            <person name="Probst A.J."/>
            <person name="Castelle C.J."/>
            <person name="Singh A."/>
            <person name="Brown C.T."/>
            <person name="Anantharaman K."/>
            <person name="Sharon I."/>
            <person name="Hug L.A."/>
            <person name="Burstein D."/>
            <person name="Emerson J.B."/>
            <person name="Thomas B.C."/>
            <person name="Banfield J.F."/>
        </authorList>
    </citation>
    <scope>NUCLEOTIDE SEQUENCE [LARGE SCALE GENOMIC DNA]</scope>
    <source>
        <strain evidence="1">CG1_02_44_10</strain>
    </source>
</reference>
<dbReference type="EMBL" id="MNUK01000038">
    <property type="protein sequence ID" value="OIN91671.1"/>
    <property type="molecule type" value="Genomic_DNA"/>
</dbReference>
<dbReference type="AlphaFoldDB" id="A0A1J4RXM1"/>
<protein>
    <submittedName>
        <fullName evidence="1">Uncharacterized protein</fullName>
    </submittedName>
</protein>
<evidence type="ECO:0000313" key="2">
    <source>
        <dbReference type="Proteomes" id="UP000182345"/>
    </source>
</evidence>
<name>A0A1J4RXM1_9BACT</name>
<accession>A0A1J4RXM1</accession>
<comment type="caution">
    <text evidence="1">The sequence shown here is derived from an EMBL/GenBank/DDBJ whole genome shotgun (WGS) entry which is preliminary data.</text>
</comment>